<dbReference type="Gene3D" id="2.50.20.10">
    <property type="entry name" value="Lipoprotein localisation LolA/LolB/LppX"/>
    <property type="match status" value="1"/>
</dbReference>
<dbReference type="SUPFAM" id="SSF89392">
    <property type="entry name" value="Prokaryotic lipoproteins and lipoprotein localization factors"/>
    <property type="match status" value="1"/>
</dbReference>
<keyword evidence="1 2" id="KW-0732">Signal</keyword>
<dbReference type="AlphaFoldDB" id="A0A2S9WXY4"/>
<dbReference type="InterPro" id="IPR004564">
    <property type="entry name" value="OM_lipoprot_carrier_LolA-like"/>
</dbReference>
<dbReference type="Proteomes" id="UP000239532">
    <property type="component" value="Unassembled WGS sequence"/>
</dbReference>
<dbReference type="CDD" id="cd16325">
    <property type="entry name" value="LolA"/>
    <property type="match status" value="1"/>
</dbReference>
<proteinExistence type="predicted"/>
<evidence type="ECO:0000313" key="3">
    <source>
        <dbReference type="EMBL" id="PRP68324.1"/>
    </source>
</evidence>
<dbReference type="OrthoDB" id="1491557at2"/>
<sequence length="214" mass="24408">MKNLYLLLVVFFAFAKAGTAQSNQASKLLDEVAAKYKSYDNVTFTYKGNLKNSKANFDTDLQGEAKLSGNKYNATYNGTTYMYDGRKLYTINREDEQVTIATQNNDGSEMINPSNIMTFYQKGYNKELDIVQNVKGRKIQYVKLTPIKSGSDYKNILLGIDANTKHIYNTIITERSGTVITFTLQTFKTNEPLAKNCFTFDPSQYKNWDIEEMN</sequence>
<evidence type="ECO:0000256" key="1">
    <source>
        <dbReference type="ARBA" id="ARBA00022729"/>
    </source>
</evidence>
<dbReference type="Pfam" id="PF03548">
    <property type="entry name" value="LolA"/>
    <property type="match status" value="1"/>
</dbReference>
<dbReference type="PANTHER" id="PTHR35869">
    <property type="entry name" value="OUTER-MEMBRANE LIPOPROTEIN CARRIER PROTEIN"/>
    <property type="match status" value="1"/>
</dbReference>
<dbReference type="EMBL" id="MQUC01000003">
    <property type="protein sequence ID" value="PRP68324.1"/>
    <property type="molecule type" value="Genomic_DNA"/>
</dbReference>
<evidence type="ECO:0000256" key="2">
    <source>
        <dbReference type="SAM" id="SignalP"/>
    </source>
</evidence>
<feature type="signal peptide" evidence="2">
    <location>
        <begin position="1"/>
        <end position="22"/>
    </location>
</feature>
<dbReference type="PANTHER" id="PTHR35869:SF1">
    <property type="entry name" value="OUTER-MEMBRANE LIPOPROTEIN CARRIER PROTEIN"/>
    <property type="match status" value="1"/>
</dbReference>
<feature type="chain" id="PRO_5015581036" description="Outer membrane lipoprotein carrier protein LolA" evidence="2">
    <location>
        <begin position="23"/>
        <end position="214"/>
    </location>
</feature>
<gene>
    <name evidence="3" type="ORF">BST86_07215</name>
</gene>
<protein>
    <recommendedName>
        <fullName evidence="5">Outer membrane lipoprotein carrier protein LolA</fullName>
    </recommendedName>
</protein>
<evidence type="ECO:0008006" key="5">
    <source>
        <dbReference type="Google" id="ProtNLM"/>
    </source>
</evidence>
<accession>A0A2S9WXY4</accession>
<comment type="caution">
    <text evidence="3">The sequence shown here is derived from an EMBL/GenBank/DDBJ whole genome shotgun (WGS) entry which is preliminary data.</text>
</comment>
<reference evidence="3 4" key="1">
    <citation type="submission" date="2016-11" db="EMBL/GenBank/DDBJ databases">
        <title>Trade-off between light-utilization and light-protection in marine flavobacteria.</title>
        <authorList>
            <person name="Kumagai Y."/>
        </authorList>
    </citation>
    <scope>NUCLEOTIDE SEQUENCE [LARGE SCALE GENOMIC DNA]</scope>
    <source>
        <strain evidence="3 4">JCM 17109</strain>
    </source>
</reference>
<name>A0A2S9WXY4_9FLAO</name>
<keyword evidence="4" id="KW-1185">Reference proteome</keyword>
<organism evidence="3 4">
    <name type="scientific">Nonlabens agnitus</name>
    <dbReference type="NCBI Taxonomy" id="870484"/>
    <lineage>
        <taxon>Bacteria</taxon>
        <taxon>Pseudomonadati</taxon>
        <taxon>Bacteroidota</taxon>
        <taxon>Flavobacteriia</taxon>
        <taxon>Flavobacteriales</taxon>
        <taxon>Flavobacteriaceae</taxon>
        <taxon>Nonlabens</taxon>
    </lineage>
</organism>
<evidence type="ECO:0000313" key="4">
    <source>
        <dbReference type="Proteomes" id="UP000239532"/>
    </source>
</evidence>
<dbReference type="InterPro" id="IPR029046">
    <property type="entry name" value="LolA/LolB/LppX"/>
</dbReference>